<dbReference type="AlphaFoldDB" id="A0A6J6ZGZ0"/>
<protein>
    <submittedName>
        <fullName evidence="1">Unannotated protein</fullName>
    </submittedName>
</protein>
<dbReference type="CDD" id="cd04301">
    <property type="entry name" value="NAT_SF"/>
    <property type="match status" value="1"/>
</dbReference>
<proteinExistence type="predicted"/>
<dbReference type="Gene3D" id="3.40.630.30">
    <property type="match status" value="1"/>
</dbReference>
<dbReference type="SUPFAM" id="SSF55729">
    <property type="entry name" value="Acyl-CoA N-acyltransferases (Nat)"/>
    <property type="match status" value="1"/>
</dbReference>
<dbReference type="EMBL" id="CAFAAQ010000160">
    <property type="protein sequence ID" value="CAB4816597.1"/>
    <property type="molecule type" value="Genomic_DNA"/>
</dbReference>
<evidence type="ECO:0000313" key="1">
    <source>
        <dbReference type="EMBL" id="CAB4816597.1"/>
    </source>
</evidence>
<gene>
    <name evidence="1" type="ORF">UFOPK3046_01499</name>
</gene>
<organism evidence="1">
    <name type="scientific">freshwater metagenome</name>
    <dbReference type="NCBI Taxonomy" id="449393"/>
    <lineage>
        <taxon>unclassified sequences</taxon>
        <taxon>metagenomes</taxon>
        <taxon>ecological metagenomes</taxon>
    </lineage>
</organism>
<accession>A0A6J6ZGZ0</accession>
<sequence>MSLPAAPPLSRGGERVRRAKASLRRLQRRVYRIFAKVVYRKVVMCRLEPDQSIIDFLMAMPLDPCKPTIEVLGPDRYHEVLGSSPQLSAADLAHFDKQESLCVVAYEAGQIVASVWFTHGEVYVSDLGRTVHVPAHERYSGRAYVHPDFRGQMLMQHLGHAHRKLQPGMRMWNLVYASNSNVLAALNKIELNLTGRFSTTFILGMRFAKDEEFDPQPLSSVSTI</sequence>
<name>A0A6J6ZGZ0_9ZZZZ</name>
<dbReference type="InterPro" id="IPR016181">
    <property type="entry name" value="Acyl_CoA_acyltransferase"/>
</dbReference>
<reference evidence="1" key="1">
    <citation type="submission" date="2020-05" db="EMBL/GenBank/DDBJ databases">
        <authorList>
            <person name="Chiriac C."/>
            <person name="Salcher M."/>
            <person name="Ghai R."/>
            <person name="Kavagutti S V."/>
        </authorList>
    </citation>
    <scope>NUCLEOTIDE SEQUENCE</scope>
</reference>